<dbReference type="Proteomes" id="UP000000260">
    <property type="component" value="Chromosome"/>
</dbReference>
<proteinExistence type="predicted"/>
<keyword evidence="2" id="KW-1185">Reference proteome</keyword>
<dbReference type="AlphaFoldDB" id="A7MH45"/>
<protein>
    <submittedName>
        <fullName evidence="1">Uncharacterized protein</fullName>
    </submittedName>
</protein>
<accession>A7MH45</accession>
<evidence type="ECO:0000313" key="1">
    <source>
        <dbReference type="EMBL" id="ABU76179.1"/>
    </source>
</evidence>
<reference evidence="1 2" key="1">
    <citation type="journal article" date="2010" name="PLoS ONE">
        <title>Genome sequence of Cronobacter sakazakii BAA-894 and comparative genomic hybridization analysis with other Cronobacter species.</title>
        <authorList>
            <person name="Kucerova E."/>
            <person name="Clifton S.W."/>
            <person name="Xia X.Q."/>
            <person name="Long F."/>
            <person name="Porwollik S."/>
            <person name="Fulton L."/>
            <person name="Fronick C."/>
            <person name="Minx P."/>
            <person name="Kyung K."/>
            <person name="Warren W."/>
            <person name="Fulton R."/>
            <person name="Feng D."/>
            <person name="Wollam A."/>
            <person name="Shah N."/>
            <person name="Bhonagiri V."/>
            <person name="Nash W.E."/>
            <person name="Hallsworth-Pepin K."/>
            <person name="Wilson R.K."/>
            <person name="McClelland M."/>
            <person name="Forsythe S.J."/>
        </authorList>
    </citation>
    <scope>NUCLEOTIDE SEQUENCE [LARGE SCALE GENOMIC DNA]</scope>
    <source>
        <strain evidence="1 2">ATCC BAA-894</strain>
    </source>
</reference>
<name>A7MH45_CROS8</name>
<evidence type="ECO:0000313" key="2">
    <source>
        <dbReference type="Proteomes" id="UP000000260"/>
    </source>
</evidence>
<gene>
    <name evidence="1" type="ordered locus">ESA_00909</name>
</gene>
<dbReference type="KEGG" id="esa:ESA_00909"/>
<sequence>MVTYPVLSVRTAHRRPAGRRANACGLIAVDVKIEILFGKLLVGAVGAHVGKRLVQRLAQFVIFFTDPHPGADAKEFFIFNRRAAELIAFAHRLLQKAFTGGHFILKRGVDTARGQIGIDIVLALIRDNFHAFRRPVLITVGFLSGALQHAHAFALQRLQRRLDGRAFCHHQARIRSVELVGKGDFLLAFFGDRQRRHNRVDFLRFQRRDQRIQRLFSERTLRLNAFAQFFGQIDVETNQFTLRVFRFKRRIGRVSADT</sequence>
<dbReference type="EMBL" id="CP000783">
    <property type="protein sequence ID" value="ABU76179.1"/>
    <property type="molecule type" value="Genomic_DNA"/>
</dbReference>
<dbReference type="HOGENOM" id="CLU_1076532_0_0_6"/>
<organism evidence="1 2">
    <name type="scientific">Cronobacter sakazakii (strain ATCC BAA-894)</name>
    <name type="common">Enterobacter sakazakii</name>
    <dbReference type="NCBI Taxonomy" id="290339"/>
    <lineage>
        <taxon>Bacteria</taxon>
        <taxon>Pseudomonadati</taxon>
        <taxon>Pseudomonadota</taxon>
        <taxon>Gammaproteobacteria</taxon>
        <taxon>Enterobacterales</taxon>
        <taxon>Enterobacteriaceae</taxon>
        <taxon>Cronobacter</taxon>
    </lineage>
</organism>